<keyword evidence="5 6" id="KW-0378">Hydrolase</keyword>
<keyword evidence="2" id="KW-0479">Metal-binding</keyword>
<feature type="chain" id="PRO_5018376580" evidence="6">
    <location>
        <begin position="25"/>
        <end position="728"/>
    </location>
</feature>
<evidence type="ECO:0000256" key="7">
    <source>
        <dbReference type="SAM" id="Coils"/>
    </source>
</evidence>
<dbReference type="PRINTS" id="PR01607">
    <property type="entry name" value="APYRASEFAMLY"/>
</dbReference>
<comment type="similarity">
    <text evidence="1 6">Belongs to the 5'-nucleotidase family.</text>
</comment>
<dbReference type="InterPro" id="IPR036907">
    <property type="entry name" value="5'-Nucleotdase_C_sf"/>
</dbReference>
<evidence type="ECO:0000313" key="11">
    <source>
        <dbReference type="Proteomes" id="UP000278398"/>
    </source>
</evidence>
<dbReference type="Proteomes" id="UP000278398">
    <property type="component" value="Unassembled WGS sequence"/>
</dbReference>
<protein>
    <submittedName>
        <fullName evidence="10">Multifunctional 2',3'-cyclic-nucleotide 2'-phosphodiesterase/5'-nucleotidase/3'-nucleotidase</fullName>
    </submittedName>
</protein>
<dbReference type="Gene3D" id="3.90.780.10">
    <property type="entry name" value="5'-Nucleotidase, C-terminal domain"/>
    <property type="match status" value="1"/>
</dbReference>
<dbReference type="EMBL" id="RWKW01000073">
    <property type="protein sequence ID" value="RST84816.1"/>
    <property type="molecule type" value="Genomic_DNA"/>
</dbReference>
<keyword evidence="11" id="KW-1185">Reference proteome</keyword>
<dbReference type="OrthoDB" id="9803927at2"/>
<evidence type="ECO:0000256" key="8">
    <source>
        <dbReference type="SAM" id="MobiDB-lite"/>
    </source>
</evidence>
<dbReference type="CDD" id="cd07409">
    <property type="entry name" value="MPP_CD73_N"/>
    <property type="match status" value="1"/>
</dbReference>
<dbReference type="InterPro" id="IPR018392">
    <property type="entry name" value="LysM"/>
</dbReference>
<dbReference type="SUPFAM" id="SSF55816">
    <property type="entry name" value="5'-nucleotidase (syn. UDP-sugar hydrolase), C-terminal domain"/>
    <property type="match status" value="1"/>
</dbReference>
<evidence type="ECO:0000256" key="2">
    <source>
        <dbReference type="ARBA" id="ARBA00022723"/>
    </source>
</evidence>
<feature type="compositionally biased region" description="Basic and acidic residues" evidence="8">
    <location>
        <begin position="563"/>
        <end position="573"/>
    </location>
</feature>
<dbReference type="InterPro" id="IPR006179">
    <property type="entry name" value="5_nucleotidase/apyrase"/>
</dbReference>
<gene>
    <name evidence="10" type="ORF">EJC49_18815</name>
</gene>
<dbReference type="InterPro" id="IPR008334">
    <property type="entry name" value="5'-Nucleotdase_C"/>
</dbReference>
<evidence type="ECO:0000256" key="6">
    <source>
        <dbReference type="RuleBase" id="RU362119"/>
    </source>
</evidence>
<feature type="region of interest" description="Disordered" evidence="8">
    <location>
        <begin position="545"/>
        <end position="580"/>
    </location>
</feature>
<feature type="compositionally biased region" description="Low complexity" evidence="8">
    <location>
        <begin position="549"/>
        <end position="562"/>
    </location>
</feature>
<organism evidence="10 11">
    <name type="scientific">Aquibium carbonis</name>
    <dbReference type="NCBI Taxonomy" id="2495581"/>
    <lineage>
        <taxon>Bacteria</taxon>
        <taxon>Pseudomonadati</taxon>
        <taxon>Pseudomonadota</taxon>
        <taxon>Alphaproteobacteria</taxon>
        <taxon>Hyphomicrobiales</taxon>
        <taxon>Phyllobacteriaceae</taxon>
        <taxon>Aquibium</taxon>
    </lineage>
</organism>
<accession>A0A3R9ZPW3</accession>
<dbReference type="PANTHER" id="PTHR11575">
    <property type="entry name" value="5'-NUCLEOTIDASE-RELATED"/>
    <property type="match status" value="1"/>
</dbReference>
<dbReference type="GO" id="GO:0046872">
    <property type="term" value="F:metal ion binding"/>
    <property type="evidence" value="ECO:0007669"/>
    <property type="project" value="UniProtKB-KW"/>
</dbReference>
<dbReference type="PROSITE" id="PS00785">
    <property type="entry name" value="5_NUCLEOTIDASE_1"/>
    <property type="match status" value="1"/>
</dbReference>
<evidence type="ECO:0000256" key="3">
    <source>
        <dbReference type="ARBA" id="ARBA00022729"/>
    </source>
</evidence>
<keyword evidence="4 6" id="KW-0547">Nucleotide-binding</keyword>
<dbReference type="SUPFAM" id="SSF56300">
    <property type="entry name" value="Metallo-dependent phosphatases"/>
    <property type="match status" value="1"/>
</dbReference>
<dbReference type="RefSeq" id="WP_126701480.1">
    <property type="nucleotide sequence ID" value="NZ_RWKW01000073.1"/>
</dbReference>
<dbReference type="Pfam" id="PF02872">
    <property type="entry name" value="5_nucleotid_C"/>
    <property type="match status" value="1"/>
</dbReference>
<evidence type="ECO:0000259" key="9">
    <source>
        <dbReference type="PROSITE" id="PS51782"/>
    </source>
</evidence>
<dbReference type="PANTHER" id="PTHR11575:SF24">
    <property type="entry name" value="5'-NUCLEOTIDASE"/>
    <property type="match status" value="1"/>
</dbReference>
<dbReference type="GO" id="GO:0009166">
    <property type="term" value="P:nucleotide catabolic process"/>
    <property type="evidence" value="ECO:0007669"/>
    <property type="project" value="InterPro"/>
</dbReference>
<dbReference type="Pfam" id="PF00149">
    <property type="entry name" value="Metallophos"/>
    <property type="match status" value="1"/>
</dbReference>
<evidence type="ECO:0000256" key="1">
    <source>
        <dbReference type="ARBA" id="ARBA00006654"/>
    </source>
</evidence>
<evidence type="ECO:0000313" key="10">
    <source>
        <dbReference type="EMBL" id="RST84816.1"/>
    </source>
</evidence>
<comment type="caution">
    <text evidence="10">The sequence shown here is derived from an EMBL/GenBank/DDBJ whole genome shotgun (WGS) entry which is preliminary data.</text>
</comment>
<keyword evidence="3 6" id="KW-0732">Signal</keyword>
<feature type="coiled-coil region" evidence="7">
    <location>
        <begin position="580"/>
        <end position="675"/>
    </location>
</feature>
<dbReference type="InterPro" id="IPR006146">
    <property type="entry name" value="5'-Nucleotdase_CS"/>
</dbReference>
<dbReference type="GO" id="GO:0000166">
    <property type="term" value="F:nucleotide binding"/>
    <property type="evidence" value="ECO:0007669"/>
    <property type="project" value="UniProtKB-KW"/>
</dbReference>
<dbReference type="FunFam" id="3.60.21.10:FF:000020">
    <property type="entry name" value="NT5E isoform 4"/>
    <property type="match status" value="1"/>
</dbReference>
<proteinExistence type="inferred from homology"/>
<dbReference type="GO" id="GO:0016788">
    <property type="term" value="F:hydrolase activity, acting on ester bonds"/>
    <property type="evidence" value="ECO:0007669"/>
    <property type="project" value="InterPro"/>
</dbReference>
<dbReference type="Gene3D" id="3.60.21.10">
    <property type="match status" value="1"/>
</dbReference>
<name>A0A3R9ZPW3_9HYPH</name>
<dbReference type="InterPro" id="IPR004843">
    <property type="entry name" value="Calcineurin-like_PHP"/>
</dbReference>
<feature type="signal peptide" evidence="6">
    <location>
        <begin position="1"/>
        <end position="24"/>
    </location>
</feature>
<reference evidence="10 11" key="1">
    <citation type="submission" date="2018-12" db="EMBL/GenBank/DDBJ databases">
        <title>Mesorhizobium carbonis sp. nov., isolated from coal mine water.</title>
        <authorList>
            <person name="Xin W."/>
            <person name="Xu Z."/>
            <person name="Xiang F."/>
            <person name="Zhang J."/>
            <person name="Xi L."/>
            <person name="Liu J."/>
        </authorList>
    </citation>
    <scope>NUCLEOTIDE SEQUENCE [LARGE SCALE GENOMIC DNA]</scope>
    <source>
        <strain evidence="10 11">B2.3</strain>
    </source>
</reference>
<evidence type="ECO:0000256" key="5">
    <source>
        <dbReference type="ARBA" id="ARBA00022801"/>
    </source>
</evidence>
<evidence type="ECO:0000256" key="4">
    <source>
        <dbReference type="ARBA" id="ARBA00022741"/>
    </source>
</evidence>
<sequence length="728" mass="75964">MKRMISLAVLSASTLALSTAASFADYTLNILHINDLHSRIEAINKYDSTCSEKEAAEAQCFGGIARVKTKIDERRDALKAAGENVIVLDAGDQFQGSLFYTTYKGKDSVEFMNAIGFDAMAVGNHEFDDGPPMLAAFLDEATFPVISGNTVVADAETDLAGKIKENVVLDLGGERVGILSVIATDTDVTASPGPNVTFQDEIEYLKGAVARLEADGINKIVLLSHVGFPRDQEIAAAVDGIDVIVGGHSHTLLSNTVEGAQAYPTMVSNPSGQDVPIVQAYAYSKYVGELKVVFDDAGVVTSATGDTILLDSSVTPDATLEARVKELAAPIEEVKQRPVSTTTAAIDGNRDICRTQECSMGNLVADAMLDRTRNQGVTIAIQNGGGLRASIDEGEITMGEVLTVLPFQNSIATFQMTGADLKASIEMGLSEVEEIKGKFPQVAGLRYTFDMSVAPNEGRLQSIETMEDGAWVPLDDEKVYSVVTNNFMRGGGDGYKLFATNAQNAYDFGPSLEDAVAEYLAANNPYTPVIEGRITVLASAEAPVEEAPAEPAAAPTAAPADDAATKAEEEAKAAAEAAAAEAAAKAEEEAKAAAAAAEAEAAAKAEEEAKAAAAAAEAEAAAKAEEEAKAAAEAAAAEAAAKAEEEAKAAAMKAEEEAKAAAAAAEAEAAAAAAAPAPYVIVRGDNYWNLSRKFYGRGAMWRKLQEANPDYNPLDLPIGASLVVPAAD</sequence>
<dbReference type="InterPro" id="IPR036779">
    <property type="entry name" value="LysM_dom_sf"/>
</dbReference>
<dbReference type="InterPro" id="IPR029052">
    <property type="entry name" value="Metallo-depent_PP-like"/>
</dbReference>
<feature type="domain" description="LysM" evidence="9">
    <location>
        <begin position="677"/>
        <end position="724"/>
    </location>
</feature>
<dbReference type="Gene3D" id="3.10.350.10">
    <property type="entry name" value="LysM domain"/>
    <property type="match status" value="1"/>
</dbReference>
<keyword evidence="7" id="KW-0175">Coiled coil</keyword>
<dbReference type="PROSITE" id="PS00786">
    <property type="entry name" value="5_NUCLEOTIDASE_2"/>
    <property type="match status" value="1"/>
</dbReference>
<dbReference type="AlphaFoldDB" id="A0A3R9ZPW3"/>
<dbReference type="PROSITE" id="PS51782">
    <property type="entry name" value="LYSM"/>
    <property type="match status" value="1"/>
</dbReference>